<evidence type="ECO:0000313" key="12">
    <source>
        <dbReference type="Proteomes" id="UP000233293"/>
    </source>
</evidence>
<dbReference type="CDD" id="cd05403">
    <property type="entry name" value="NT_KNTase_like"/>
    <property type="match status" value="1"/>
</dbReference>
<evidence type="ECO:0000256" key="2">
    <source>
        <dbReference type="ARBA" id="ARBA00022649"/>
    </source>
</evidence>
<keyword evidence="4" id="KW-0548">Nucleotidyltransferase</keyword>
<dbReference type="Gene3D" id="3.30.460.10">
    <property type="entry name" value="Beta Polymerase, domain 2"/>
    <property type="match status" value="1"/>
</dbReference>
<keyword evidence="6" id="KW-0547">Nucleotide-binding</keyword>
<comment type="caution">
    <text evidence="11">The sequence shown here is derived from an EMBL/GenBank/DDBJ whole genome shotgun (WGS) entry which is preliminary data.</text>
</comment>
<name>A0A2N3PXR7_9PROT</name>
<evidence type="ECO:0000256" key="8">
    <source>
        <dbReference type="ARBA" id="ARBA00022842"/>
    </source>
</evidence>
<dbReference type="SUPFAM" id="SSF81301">
    <property type="entry name" value="Nucleotidyltransferase"/>
    <property type="match status" value="1"/>
</dbReference>
<feature type="domain" description="Polymerase nucleotidyl transferase" evidence="10">
    <location>
        <begin position="10"/>
        <end position="94"/>
    </location>
</feature>
<dbReference type="InterPro" id="IPR043519">
    <property type="entry name" value="NT_sf"/>
</dbReference>
<dbReference type="RefSeq" id="WP_101250129.1">
    <property type="nucleotide sequence ID" value="NZ_PIUM01000006.1"/>
</dbReference>
<accession>A0A2N3PXR7</accession>
<dbReference type="Proteomes" id="UP000233293">
    <property type="component" value="Unassembled WGS sequence"/>
</dbReference>
<keyword evidence="12" id="KW-1185">Reference proteome</keyword>
<dbReference type="AlphaFoldDB" id="A0A2N3PXR7"/>
<dbReference type="GO" id="GO:0046872">
    <property type="term" value="F:metal ion binding"/>
    <property type="evidence" value="ECO:0007669"/>
    <property type="project" value="UniProtKB-KW"/>
</dbReference>
<evidence type="ECO:0000256" key="4">
    <source>
        <dbReference type="ARBA" id="ARBA00022695"/>
    </source>
</evidence>
<dbReference type="OrthoDB" id="559450at2"/>
<sequence length="98" mass="10881">MDRDQIIATLREHQKELRQRGVLRAALFGSTARGDGRLGNDIDILIDLDPVAPIGVFEYVGLTQYISDLFPVPVDIANRASLKATVRPQAERDAVYAF</sequence>
<keyword evidence="8" id="KW-0460">Magnesium</keyword>
<dbReference type="PANTHER" id="PTHR33571">
    <property type="entry name" value="SSL8005 PROTEIN"/>
    <property type="match status" value="1"/>
</dbReference>
<dbReference type="PANTHER" id="PTHR33571:SF14">
    <property type="entry name" value="PROTEIN ADENYLYLTRANSFERASE MJ0435-RELATED"/>
    <property type="match status" value="1"/>
</dbReference>
<keyword evidence="5" id="KW-0479">Metal-binding</keyword>
<keyword evidence="2" id="KW-1277">Toxin-antitoxin system</keyword>
<proteinExistence type="inferred from homology"/>
<dbReference type="InterPro" id="IPR052038">
    <property type="entry name" value="Type-VII_TA_antitoxin"/>
</dbReference>
<comment type="similarity">
    <text evidence="9">Belongs to the MntA antitoxin family.</text>
</comment>
<gene>
    <name evidence="11" type="ORF">CWS72_08400</name>
</gene>
<evidence type="ECO:0000313" key="11">
    <source>
        <dbReference type="EMBL" id="PKU25202.1"/>
    </source>
</evidence>
<dbReference type="GO" id="GO:0005524">
    <property type="term" value="F:ATP binding"/>
    <property type="evidence" value="ECO:0007669"/>
    <property type="project" value="UniProtKB-KW"/>
</dbReference>
<dbReference type="GO" id="GO:0016779">
    <property type="term" value="F:nucleotidyltransferase activity"/>
    <property type="evidence" value="ECO:0007669"/>
    <property type="project" value="UniProtKB-KW"/>
</dbReference>
<evidence type="ECO:0000256" key="6">
    <source>
        <dbReference type="ARBA" id="ARBA00022741"/>
    </source>
</evidence>
<dbReference type="Pfam" id="PF01909">
    <property type="entry name" value="NTP_transf_2"/>
    <property type="match status" value="1"/>
</dbReference>
<evidence type="ECO:0000259" key="10">
    <source>
        <dbReference type="Pfam" id="PF01909"/>
    </source>
</evidence>
<dbReference type="InterPro" id="IPR002934">
    <property type="entry name" value="Polymerase_NTP_transf_dom"/>
</dbReference>
<dbReference type="EMBL" id="PIUM01000006">
    <property type="protein sequence ID" value="PKU25202.1"/>
    <property type="molecule type" value="Genomic_DNA"/>
</dbReference>
<evidence type="ECO:0000256" key="7">
    <source>
        <dbReference type="ARBA" id="ARBA00022840"/>
    </source>
</evidence>
<protein>
    <submittedName>
        <fullName evidence="11">Nucleotidyltransferase</fullName>
    </submittedName>
</protein>
<comment type="cofactor">
    <cofactor evidence="1">
        <name>Mg(2+)</name>
        <dbReference type="ChEBI" id="CHEBI:18420"/>
    </cofactor>
</comment>
<evidence type="ECO:0000256" key="5">
    <source>
        <dbReference type="ARBA" id="ARBA00022723"/>
    </source>
</evidence>
<evidence type="ECO:0000256" key="9">
    <source>
        <dbReference type="ARBA" id="ARBA00038276"/>
    </source>
</evidence>
<evidence type="ECO:0000256" key="1">
    <source>
        <dbReference type="ARBA" id="ARBA00001946"/>
    </source>
</evidence>
<keyword evidence="3 11" id="KW-0808">Transferase</keyword>
<keyword evidence="7" id="KW-0067">ATP-binding</keyword>
<evidence type="ECO:0000256" key="3">
    <source>
        <dbReference type="ARBA" id="ARBA00022679"/>
    </source>
</evidence>
<reference evidence="12" key="1">
    <citation type="submission" date="2017-12" db="EMBL/GenBank/DDBJ databases">
        <title>Draft genome sequence of Telmatospirillum siberiense 26-4b1T, an acidotolerant peatland alphaproteobacterium potentially involved in sulfur cycling.</title>
        <authorList>
            <person name="Hausmann B."/>
            <person name="Pjevac P."/>
            <person name="Schreck K."/>
            <person name="Herbold C.W."/>
            <person name="Daims H."/>
            <person name="Wagner M."/>
            <person name="Pester M."/>
            <person name="Loy A."/>
        </authorList>
    </citation>
    <scope>NUCLEOTIDE SEQUENCE [LARGE SCALE GENOMIC DNA]</scope>
    <source>
        <strain evidence="12">26-4b1</strain>
    </source>
</reference>
<organism evidence="11 12">
    <name type="scientific">Telmatospirillum siberiense</name>
    <dbReference type="NCBI Taxonomy" id="382514"/>
    <lineage>
        <taxon>Bacteria</taxon>
        <taxon>Pseudomonadati</taxon>
        <taxon>Pseudomonadota</taxon>
        <taxon>Alphaproteobacteria</taxon>
        <taxon>Rhodospirillales</taxon>
        <taxon>Rhodospirillaceae</taxon>
        <taxon>Telmatospirillum</taxon>
    </lineage>
</organism>